<evidence type="ECO:0000256" key="2">
    <source>
        <dbReference type="ARBA" id="ARBA00007977"/>
    </source>
</evidence>
<accession>A0A4R2T582</accession>
<comment type="similarity">
    <text evidence="2">Belongs to the UPF0324 family.</text>
</comment>
<feature type="transmembrane region" description="Helical" evidence="7">
    <location>
        <begin position="311"/>
        <end position="337"/>
    </location>
</feature>
<dbReference type="GO" id="GO:0005886">
    <property type="term" value="C:plasma membrane"/>
    <property type="evidence" value="ECO:0007669"/>
    <property type="project" value="UniProtKB-SubCell"/>
</dbReference>
<keyword evidence="5 7" id="KW-1133">Transmembrane helix</keyword>
<dbReference type="OrthoDB" id="9811391at2"/>
<dbReference type="InterPro" id="IPR018383">
    <property type="entry name" value="UPF0324_pro"/>
</dbReference>
<dbReference type="PANTHER" id="PTHR30106">
    <property type="entry name" value="INNER MEMBRANE PROTEIN YEIH-RELATED"/>
    <property type="match status" value="1"/>
</dbReference>
<evidence type="ECO:0000256" key="4">
    <source>
        <dbReference type="ARBA" id="ARBA00022692"/>
    </source>
</evidence>
<keyword evidence="3" id="KW-1003">Cell membrane</keyword>
<feature type="transmembrane region" description="Helical" evidence="7">
    <location>
        <begin position="12"/>
        <end position="27"/>
    </location>
</feature>
<evidence type="ECO:0000256" key="7">
    <source>
        <dbReference type="SAM" id="Phobius"/>
    </source>
</evidence>
<feature type="transmembrane region" description="Helical" evidence="7">
    <location>
        <begin position="88"/>
        <end position="110"/>
    </location>
</feature>
<dbReference type="AlphaFoldDB" id="A0A4R2T582"/>
<feature type="transmembrane region" description="Helical" evidence="7">
    <location>
        <begin position="63"/>
        <end position="82"/>
    </location>
</feature>
<keyword evidence="6 7" id="KW-0472">Membrane</keyword>
<feature type="transmembrane region" description="Helical" evidence="7">
    <location>
        <begin position="216"/>
        <end position="235"/>
    </location>
</feature>
<evidence type="ECO:0000256" key="1">
    <source>
        <dbReference type="ARBA" id="ARBA00004651"/>
    </source>
</evidence>
<keyword evidence="9" id="KW-1185">Reference proteome</keyword>
<evidence type="ECO:0000256" key="6">
    <source>
        <dbReference type="ARBA" id="ARBA00023136"/>
    </source>
</evidence>
<evidence type="ECO:0000256" key="3">
    <source>
        <dbReference type="ARBA" id="ARBA00022475"/>
    </source>
</evidence>
<feature type="transmembrane region" description="Helical" evidence="7">
    <location>
        <begin position="182"/>
        <end position="204"/>
    </location>
</feature>
<comment type="subcellular location">
    <subcellularLocation>
        <location evidence="1">Cell membrane</location>
        <topology evidence="1">Multi-pass membrane protein</topology>
    </subcellularLocation>
</comment>
<feature type="transmembrane region" description="Helical" evidence="7">
    <location>
        <begin position="150"/>
        <end position="175"/>
    </location>
</feature>
<protein>
    <submittedName>
        <fullName evidence="8">Putative integral membrane protein (TIGR00698 family)</fullName>
    </submittedName>
</protein>
<feature type="transmembrane region" description="Helical" evidence="7">
    <location>
        <begin position="33"/>
        <end position="51"/>
    </location>
</feature>
<dbReference type="RefSeq" id="WP_132849889.1">
    <property type="nucleotide sequence ID" value="NZ_CP058648.1"/>
</dbReference>
<gene>
    <name evidence="8" type="ORF">EDD79_10882</name>
</gene>
<dbReference type="EMBL" id="SLYC01000088">
    <property type="protein sequence ID" value="TCP92238.1"/>
    <property type="molecule type" value="Genomic_DNA"/>
</dbReference>
<dbReference type="Proteomes" id="UP000295504">
    <property type="component" value="Unassembled WGS sequence"/>
</dbReference>
<keyword evidence="4 7" id="KW-0812">Transmembrane</keyword>
<evidence type="ECO:0000313" key="8">
    <source>
        <dbReference type="EMBL" id="TCP92238.1"/>
    </source>
</evidence>
<sequence>MTNSSINKYSKGFFVSLTIAITATFVARITPSIIGSSIISLVLGMALNYFINSNTGIDEGAKFVSKRVLQFAIILMGTRLNINQVFTVGRFALFVMIFTVSAAYLSAYSFGNILNINQKLRALVGTGTAICGGSAILALSPIIDADENDIAYAISSVFLFDVLMIVTFPLIGILLNMSDLSYGLWAGTGINDTSSVVAAGYAFSNAAGDYATIVKLTRTTAIIPITLIYSAIVMYKGDKENKESHKISNVFPWFILLFLLSSIINSLGLIPSEISTTLSFLSKFLMTMALAAVGLKTNLKKMIKSGIKPIGLGFIASSVVVLVSMLAQYLATAYIFIH</sequence>
<evidence type="ECO:0000256" key="5">
    <source>
        <dbReference type="ARBA" id="ARBA00022989"/>
    </source>
</evidence>
<feature type="transmembrane region" description="Helical" evidence="7">
    <location>
        <begin position="280"/>
        <end position="299"/>
    </location>
</feature>
<dbReference type="Pfam" id="PF03601">
    <property type="entry name" value="Cons_hypoth698"/>
    <property type="match status" value="1"/>
</dbReference>
<feature type="transmembrane region" description="Helical" evidence="7">
    <location>
        <begin position="247"/>
        <end position="268"/>
    </location>
</feature>
<comment type="caution">
    <text evidence="8">The sequence shown here is derived from an EMBL/GenBank/DDBJ whole genome shotgun (WGS) entry which is preliminary data.</text>
</comment>
<feature type="transmembrane region" description="Helical" evidence="7">
    <location>
        <begin position="122"/>
        <end position="144"/>
    </location>
</feature>
<organism evidence="8 9">
    <name type="scientific">Serpentinicella alkaliphila</name>
    <dbReference type="NCBI Taxonomy" id="1734049"/>
    <lineage>
        <taxon>Bacteria</taxon>
        <taxon>Bacillati</taxon>
        <taxon>Bacillota</taxon>
        <taxon>Clostridia</taxon>
        <taxon>Peptostreptococcales</taxon>
        <taxon>Natronincolaceae</taxon>
        <taxon>Serpentinicella</taxon>
    </lineage>
</organism>
<evidence type="ECO:0000313" key="9">
    <source>
        <dbReference type="Proteomes" id="UP000295504"/>
    </source>
</evidence>
<dbReference type="PANTHER" id="PTHR30106:SF1">
    <property type="entry name" value="UPF0324 MEMBRANE PROTEIN FN0533"/>
    <property type="match status" value="1"/>
</dbReference>
<proteinExistence type="inferred from homology"/>
<reference evidence="8 9" key="1">
    <citation type="submission" date="2019-03" db="EMBL/GenBank/DDBJ databases">
        <title>Genomic Encyclopedia of Type Strains, Phase IV (KMG-IV): sequencing the most valuable type-strain genomes for metagenomic binning, comparative biology and taxonomic classification.</title>
        <authorList>
            <person name="Goeker M."/>
        </authorList>
    </citation>
    <scope>NUCLEOTIDE SEQUENCE [LARGE SCALE GENOMIC DNA]</scope>
    <source>
        <strain evidence="8 9">DSM 100013</strain>
    </source>
</reference>
<name>A0A4R2T582_9FIRM</name>